<accession>A0ACC1YBX0</accession>
<dbReference type="Proteomes" id="UP001164539">
    <property type="component" value="Chromosome 4"/>
</dbReference>
<dbReference type="EMBL" id="CM051397">
    <property type="protein sequence ID" value="KAJ4720698.1"/>
    <property type="molecule type" value="Genomic_DNA"/>
</dbReference>
<comment type="caution">
    <text evidence="1">The sequence shown here is derived from an EMBL/GenBank/DDBJ whole genome shotgun (WGS) entry which is preliminary data.</text>
</comment>
<proteinExistence type="predicted"/>
<reference evidence="1 2" key="1">
    <citation type="journal article" date="2023" name="Science">
        <title>Complex scaffold remodeling in plant triterpene biosynthesis.</title>
        <authorList>
            <person name="De La Pena R."/>
            <person name="Hodgson H."/>
            <person name="Liu J.C."/>
            <person name="Stephenson M.J."/>
            <person name="Martin A.C."/>
            <person name="Owen C."/>
            <person name="Harkess A."/>
            <person name="Leebens-Mack J."/>
            <person name="Jimenez L.E."/>
            <person name="Osbourn A."/>
            <person name="Sattely E.S."/>
        </authorList>
    </citation>
    <scope>NUCLEOTIDE SEQUENCE [LARGE SCALE GENOMIC DNA]</scope>
    <source>
        <strain evidence="2">cv. JPN11</strain>
        <tissue evidence="1">Leaf</tissue>
    </source>
</reference>
<evidence type="ECO:0000313" key="1">
    <source>
        <dbReference type="EMBL" id="KAJ4720698.1"/>
    </source>
</evidence>
<evidence type="ECO:0000313" key="2">
    <source>
        <dbReference type="Proteomes" id="UP001164539"/>
    </source>
</evidence>
<protein>
    <submittedName>
        <fullName evidence="1">Monocopper oxidase-like protein SKU5</fullName>
    </submittedName>
</protein>
<gene>
    <name evidence="1" type="ORF">OWV82_008486</name>
</gene>
<sequence>MAFSGTDHRLILCAYFLGVLLVTVANCTDIFLEWHVAIDTSIRPVQADQPVITINGRFPGPLINASTNDVIHVNVFNDIDEPLLFTWNGIQQRLNSWQDGVSGTNCPIQPGKNWTYVFQTKDQIGSFFYFPSIKFQKAGGGFGPIRVNNRIVISVPFPKPEAEFDLLIGDWYRKSYKELRSMMSNAVWAYQSPPGWMQMNGKGSFMDLHTKDYESFTVTQGKTYRFRISNVGTAWSFNFRIQSHRMVLVETEGSYTNQITLDSLDVHVGQSYSVLITADQNPADYYIVASPKLSNATANSSLVGVAVLHYDNSSSPPSGPIPSGLDPFDLQSSINQARSIRWNLTAGAARPNPQGSFNVTNVTLSQSFILRGSTAEINGAPYYTINNVSYLTPETPLKLADQFANGSGFYQLDEFPINASIVDPKRGVFVSTGIHRGWIEIVFKNELEVIDSWHLDGFGFYVVGFGDGEWNPELRSTYNTYDPVVRSTVQVYPGRWTAIYAYLDNPGMWNLRSQLLKNWYLGEELYLRVYDADPNPDKERPPPQNLLLCGPFNCFTFHFL</sequence>
<keyword evidence="2" id="KW-1185">Reference proteome</keyword>
<name>A0ACC1YBX0_MELAZ</name>
<organism evidence="1 2">
    <name type="scientific">Melia azedarach</name>
    <name type="common">Chinaberry tree</name>
    <dbReference type="NCBI Taxonomy" id="155640"/>
    <lineage>
        <taxon>Eukaryota</taxon>
        <taxon>Viridiplantae</taxon>
        <taxon>Streptophyta</taxon>
        <taxon>Embryophyta</taxon>
        <taxon>Tracheophyta</taxon>
        <taxon>Spermatophyta</taxon>
        <taxon>Magnoliopsida</taxon>
        <taxon>eudicotyledons</taxon>
        <taxon>Gunneridae</taxon>
        <taxon>Pentapetalae</taxon>
        <taxon>rosids</taxon>
        <taxon>malvids</taxon>
        <taxon>Sapindales</taxon>
        <taxon>Meliaceae</taxon>
        <taxon>Melia</taxon>
    </lineage>
</organism>